<sequence length="248" mass="27811">MDRTILKPFSLFSNLDRNAVILMDDEGRTEIPLLWRNLWNGAPIRACTNNSAELVCCYAEKNDMKAPTLICGEISRLQPRIKKCFTDSTYCEYCSVEKNHLTRCLECVAQLPQIHEQNMGRKCECIVILGGFSGRLDHVLGDLNAIFSTQVHVKIPIYAIDGNNLITVLTHEGGQFEILVDPHKTTKKCGLVPLKHPHVTSHGLKWDINNEEMHFGGFISTSNEITSDKVEINTTGPVVFNLELANVC</sequence>
<keyword evidence="1" id="KW-0808">Transferase</keyword>
<dbReference type="SUPFAM" id="SSF63999">
    <property type="entry name" value="Thiamin pyrophosphokinase, catalytic domain"/>
    <property type="match status" value="1"/>
</dbReference>
<dbReference type="SUPFAM" id="SSF63862">
    <property type="entry name" value="Thiamin pyrophosphokinase, substrate-binding domain"/>
    <property type="match status" value="1"/>
</dbReference>
<dbReference type="FunFam" id="2.60.120.320:FF:000001">
    <property type="entry name" value="Thiamine pyrophosphokinase"/>
    <property type="match status" value="1"/>
</dbReference>
<evidence type="ECO:0000256" key="1">
    <source>
        <dbReference type="ARBA" id="ARBA00022679"/>
    </source>
</evidence>
<name>A0A914E8A8_9BILA</name>
<evidence type="ECO:0000313" key="7">
    <source>
        <dbReference type="WBParaSite" id="ACRNAN_scaffold638.g6625.t1"/>
    </source>
</evidence>
<dbReference type="GO" id="GO:0006772">
    <property type="term" value="P:thiamine metabolic process"/>
    <property type="evidence" value="ECO:0007669"/>
    <property type="project" value="InterPro"/>
</dbReference>
<proteinExistence type="predicted"/>
<dbReference type="GO" id="GO:0004788">
    <property type="term" value="F:thiamine diphosphokinase activity"/>
    <property type="evidence" value="ECO:0007669"/>
    <property type="project" value="InterPro"/>
</dbReference>
<dbReference type="Proteomes" id="UP000887540">
    <property type="component" value="Unplaced"/>
</dbReference>
<dbReference type="SMART" id="SM00983">
    <property type="entry name" value="TPK_B1_binding"/>
    <property type="match status" value="1"/>
</dbReference>
<dbReference type="Gene3D" id="3.40.50.10240">
    <property type="entry name" value="Thiamin pyrophosphokinase, catalytic domain"/>
    <property type="match status" value="1"/>
</dbReference>
<evidence type="ECO:0000259" key="5">
    <source>
        <dbReference type="SMART" id="SM00983"/>
    </source>
</evidence>
<keyword evidence="2" id="KW-0547">Nucleotide-binding</keyword>
<dbReference type="GO" id="GO:0016301">
    <property type="term" value="F:kinase activity"/>
    <property type="evidence" value="ECO:0007669"/>
    <property type="project" value="UniProtKB-KW"/>
</dbReference>
<keyword evidence="6" id="KW-1185">Reference proteome</keyword>
<dbReference type="Gene3D" id="2.60.120.320">
    <property type="entry name" value="Thiamin pyrophosphokinase, thiamin-binding domain"/>
    <property type="match status" value="1"/>
</dbReference>
<dbReference type="NCBIfam" id="TIGR01378">
    <property type="entry name" value="thi_PPkinase"/>
    <property type="match status" value="1"/>
</dbReference>
<dbReference type="Pfam" id="PF04263">
    <property type="entry name" value="TPK_catalytic"/>
    <property type="match status" value="1"/>
</dbReference>
<keyword evidence="4" id="KW-0067">ATP-binding</keyword>
<evidence type="ECO:0000256" key="3">
    <source>
        <dbReference type="ARBA" id="ARBA00022777"/>
    </source>
</evidence>
<feature type="domain" description="Thiamin pyrophosphokinase thiamin-binding" evidence="5">
    <location>
        <begin position="174"/>
        <end position="238"/>
    </location>
</feature>
<evidence type="ECO:0000256" key="2">
    <source>
        <dbReference type="ARBA" id="ARBA00022741"/>
    </source>
</evidence>
<dbReference type="Pfam" id="PF04265">
    <property type="entry name" value="TPK_B1_binding"/>
    <property type="match status" value="1"/>
</dbReference>
<evidence type="ECO:0000256" key="4">
    <source>
        <dbReference type="ARBA" id="ARBA00022840"/>
    </source>
</evidence>
<reference evidence="7" key="1">
    <citation type="submission" date="2022-11" db="UniProtKB">
        <authorList>
            <consortium name="WormBaseParasite"/>
        </authorList>
    </citation>
    <scope>IDENTIFICATION</scope>
</reference>
<dbReference type="PANTHER" id="PTHR13622">
    <property type="entry name" value="THIAMIN PYROPHOSPHOKINASE"/>
    <property type="match status" value="1"/>
</dbReference>
<dbReference type="GO" id="GO:0030975">
    <property type="term" value="F:thiamine binding"/>
    <property type="evidence" value="ECO:0007669"/>
    <property type="project" value="InterPro"/>
</dbReference>
<protein>
    <submittedName>
        <fullName evidence="7">Thiamine diphosphokinase</fullName>
    </submittedName>
</protein>
<organism evidence="6 7">
    <name type="scientific">Acrobeloides nanus</name>
    <dbReference type="NCBI Taxonomy" id="290746"/>
    <lineage>
        <taxon>Eukaryota</taxon>
        <taxon>Metazoa</taxon>
        <taxon>Ecdysozoa</taxon>
        <taxon>Nematoda</taxon>
        <taxon>Chromadorea</taxon>
        <taxon>Rhabditida</taxon>
        <taxon>Tylenchina</taxon>
        <taxon>Cephalobomorpha</taxon>
        <taxon>Cephaloboidea</taxon>
        <taxon>Cephalobidae</taxon>
        <taxon>Acrobeloides</taxon>
    </lineage>
</organism>
<keyword evidence="3" id="KW-0418">Kinase</keyword>
<dbReference type="GO" id="GO:0009229">
    <property type="term" value="P:thiamine diphosphate biosynthetic process"/>
    <property type="evidence" value="ECO:0007669"/>
    <property type="project" value="InterPro"/>
</dbReference>
<accession>A0A914E8A8</accession>
<dbReference type="InterPro" id="IPR036759">
    <property type="entry name" value="TPK_catalytic_sf"/>
</dbReference>
<dbReference type="WBParaSite" id="ACRNAN_scaffold638.g6625.t1">
    <property type="protein sequence ID" value="ACRNAN_scaffold638.g6625.t1"/>
    <property type="gene ID" value="ACRNAN_scaffold638.g6625"/>
</dbReference>
<evidence type="ECO:0000313" key="6">
    <source>
        <dbReference type="Proteomes" id="UP000887540"/>
    </source>
</evidence>
<dbReference type="InterPro" id="IPR006282">
    <property type="entry name" value="Thi_PPkinase"/>
</dbReference>
<dbReference type="GO" id="GO:0005524">
    <property type="term" value="F:ATP binding"/>
    <property type="evidence" value="ECO:0007669"/>
    <property type="project" value="UniProtKB-KW"/>
</dbReference>
<dbReference type="InterPro" id="IPR007373">
    <property type="entry name" value="Thiamin_PyroPKinase_B1-bd"/>
</dbReference>
<dbReference type="AlphaFoldDB" id="A0A914E8A8"/>
<dbReference type="InterPro" id="IPR007371">
    <property type="entry name" value="TPK_catalytic"/>
</dbReference>
<dbReference type="InterPro" id="IPR036371">
    <property type="entry name" value="TPK_B1-bd_sf"/>
</dbReference>
<dbReference type="PANTHER" id="PTHR13622:SF8">
    <property type="entry name" value="THIAMIN PYROPHOSPHOKINASE 1"/>
    <property type="match status" value="1"/>
</dbReference>